<proteinExistence type="predicted"/>
<comment type="caution">
    <text evidence="1">The sequence shown here is derived from an EMBL/GenBank/DDBJ whole genome shotgun (WGS) entry which is preliminary data.</text>
</comment>
<dbReference type="Proteomes" id="UP000291838">
    <property type="component" value="Unassembled WGS sequence"/>
</dbReference>
<evidence type="ECO:0000313" key="2">
    <source>
        <dbReference type="Proteomes" id="UP000291838"/>
    </source>
</evidence>
<protein>
    <submittedName>
        <fullName evidence="1">Uncharacterized protein</fullName>
    </submittedName>
</protein>
<evidence type="ECO:0000313" key="1">
    <source>
        <dbReference type="EMBL" id="RYB96673.1"/>
    </source>
</evidence>
<keyword evidence="2" id="KW-1185">Reference proteome</keyword>
<organism evidence="1 2">
    <name type="scientific">Nocardioides glacieisoli</name>
    <dbReference type="NCBI Taxonomy" id="1168730"/>
    <lineage>
        <taxon>Bacteria</taxon>
        <taxon>Bacillati</taxon>
        <taxon>Actinomycetota</taxon>
        <taxon>Actinomycetes</taxon>
        <taxon>Propionibacteriales</taxon>
        <taxon>Nocardioidaceae</taxon>
        <taxon>Nocardioides</taxon>
    </lineage>
</organism>
<dbReference type="AlphaFoldDB" id="A0A4Q2S8F1"/>
<dbReference type="EMBL" id="SDWS01000001">
    <property type="protein sequence ID" value="RYB96673.1"/>
    <property type="molecule type" value="Genomic_DNA"/>
</dbReference>
<dbReference type="OrthoDB" id="4931707at2"/>
<gene>
    <name evidence="1" type="ORF">EUA06_03685</name>
</gene>
<reference evidence="1 2" key="1">
    <citation type="submission" date="2019-01" db="EMBL/GenBank/DDBJ databases">
        <title>Novel species of Nocardioides.</title>
        <authorList>
            <person name="Liu Q."/>
            <person name="Xin Y.-H."/>
        </authorList>
    </citation>
    <scope>NUCLEOTIDE SEQUENCE [LARGE SCALE GENOMIC DNA]</scope>
    <source>
        <strain evidence="1 2">HLT3-15</strain>
    </source>
</reference>
<accession>A0A4Q2S8F1</accession>
<sequence length="174" mass="19189">MDWYVLAPAAATRDLWVSLAGPTAPEYGVWTAPSGKALHEALATEGPPGVHDVEWYFMPQREHYGKRLVDALWQGGDGLKVYSERMCAVLESCSARLQTWPADIRHRNGSPVDGYLSVLEEVDSPGPVHSVFRGRRVGRVTISGEVRTALLHAGMTGLDIREAPSAFPRDNHWV</sequence>
<dbReference type="RefSeq" id="WP_129473621.1">
    <property type="nucleotide sequence ID" value="NZ_SDWS01000001.1"/>
</dbReference>
<name>A0A4Q2S8F1_9ACTN</name>